<evidence type="ECO:0000256" key="2">
    <source>
        <dbReference type="ARBA" id="ARBA00004687"/>
    </source>
</evidence>
<dbReference type="GeneID" id="13884988"/>
<accession>H2ARR9</accession>
<keyword evidence="8 12" id="KW-0812">Transmembrane</keyword>
<dbReference type="EC" id="2.4.1.-" evidence="12"/>
<dbReference type="STRING" id="1071382.H2ARR9"/>
<dbReference type="EMBL" id="HE650823">
    <property type="protein sequence ID" value="CCF57069.1"/>
    <property type="molecule type" value="Genomic_DNA"/>
</dbReference>
<keyword evidence="11 12" id="KW-0472">Membrane</keyword>
<evidence type="ECO:0000256" key="11">
    <source>
        <dbReference type="ARBA" id="ARBA00023136"/>
    </source>
</evidence>
<feature type="transmembrane region" description="Helical" evidence="12">
    <location>
        <begin position="156"/>
        <end position="186"/>
    </location>
</feature>
<keyword evidence="10 12" id="KW-1133">Transmembrane helix</keyword>
<feature type="transmembrane region" description="Helical" evidence="12">
    <location>
        <begin position="251"/>
        <end position="272"/>
    </location>
</feature>
<dbReference type="KEGG" id="kaf:KAFR_0C00740"/>
<evidence type="ECO:0000256" key="10">
    <source>
        <dbReference type="ARBA" id="ARBA00022989"/>
    </source>
</evidence>
<keyword evidence="5 12" id="KW-0337">GPI-anchor biosynthesis</keyword>
<evidence type="ECO:0000256" key="4">
    <source>
        <dbReference type="ARBA" id="ARBA00013795"/>
    </source>
</evidence>
<evidence type="ECO:0000313" key="14">
    <source>
        <dbReference type="Proteomes" id="UP000005220"/>
    </source>
</evidence>
<dbReference type="Pfam" id="PF04188">
    <property type="entry name" value="Mannosyl_trans2"/>
    <property type="match status" value="1"/>
</dbReference>
<comment type="similarity">
    <text evidence="3 12">Belongs to the PIGV family.</text>
</comment>
<dbReference type="InParanoid" id="H2ARR9"/>
<evidence type="ECO:0000256" key="8">
    <source>
        <dbReference type="ARBA" id="ARBA00022692"/>
    </source>
</evidence>
<proteinExistence type="inferred from homology"/>
<comment type="function">
    <text evidence="12">Mannosyltransferase involved in glycosylphosphatidylinositol-anchor biosynthesis.</text>
</comment>
<feature type="transmembrane region" description="Helical" evidence="12">
    <location>
        <begin position="412"/>
        <end position="434"/>
    </location>
</feature>
<feature type="transmembrane region" description="Helical" evidence="12">
    <location>
        <begin position="206"/>
        <end position="239"/>
    </location>
</feature>
<feature type="transmembrane region" description="Helical" evidence="12">
    <location>
        <begin position="320"/>
        <end position="340"/>
    </location>
</feature>
<dbReference type="PANTHER" id="PTHR12468">
    <property type="entry name" value="GPI MANNOSYLTRANSFERASE 2"/>
    <property type="match status" value="1"/>
</dbReference>
<dbReference type="AlphaFoldDB" id="H2ARR9"/>
<evidence type="ECO:0000256" key="9">
    <source>
        <dbReference type="ARBA" id="ARBA00022824"/>
    </source>
</evidence>
<evidence type="ECO:0000256" key="3">
    <source>
        <dbReference type="ARBA" id="ARBA00008698"/>
    </source>
</evidence>
<dbReference type="GO" id="GO:0006506">
    <property type="term" value="P:GPI anchor biosynthetic process"/>
    <property type="evidence" value="ECO:0007669"/>
    <property type="project" value="UniProtKB-UniPathway"/>
</dbReference>
<dbReference type="Proteomes" id="UP000005220">
    <property type="component" value="Chromosome 3"/>
</dbReference>
<evidence type="ECO:0000256" key="7">
    <source>
        <dbReference type="ARBA" id="ARBA00022679"/>
    </source>
</evidence>
<evidence type="ECO:0000256" key="5">
    <source>
        <dbReference type="ARBA" id="ARBA00022502"/>
    </source>
</evidence>
<organism evidence="13 14">
    <name type="scientific">Kazachstania africana (strain ATCC 22294 / BCRC 22015 / CBS 2517 / CECT 1963 / NBRC 1671 / NRRL Y-8276)</name>
    <name type="common">Yeast</name>
    <name type="synonym">Kluyveromyces africanus</name>
    <dbReference type="NCBI Taxonomy" id="1071382"/>
    <lineage>
        <taxon>Eukaryota</taxon>
        <taxon>Fungi</taxon>
        <taxon>Dikarya</taxon>
        <taxon>Ascomycota</taxon>
        <taxon>Saccharomycotina</taxon>
        <taxon>Saccharomycetes</taxon>
        <taxon>Saccharomycetales</taxon>
        <taxon>Saccharomycetaceae</taxon>
        <taxon>Kazachstania</taxon>
    </lineage>
</organism>
<keyword evidence="9 12" id="KW-0256">Endoplasmic reticulum</keyword>
<dbReference type="HOGENOM" id="CLU_029048_0_0_1"/>
<dbReference type="FunCoup" id="H2ARR9">
    <property type="interactions" value="325"/>
</dbReference>
<comment type="pathway">
    <text evidence="2 12">Glycolipid biosynthesis; glycosylphosphatidylinositol-anchor biosynthesis.</text>
</comment>
<keyword evidence="7 12" id="KW-0808">Transferase</keyword>
<evidence type="ECO:0000256" key="6">
    <source>
        <dbReference type="ARBA" id="ARBA00022676"/>
    </source>
</evidence>
<dbReference type="RefSeq" id="XP_003956204.1">
    <property type="nucleotide sequence ID" value="XM_003956155.1"/>
</dbReference>
<feature type="transmembrane region" description="Helical" evidence="12">
    <location>
        <begin position="12"/>
        <end position="32"/>
    </location>
</feature>
<dbReference type="eggNOG" id="KOG2647">
    <property type="taxonomic scope" value="Eukaryota"/>
</dbReference>
<protein>
    <recommendedName>
        <fullName evidence="4 12">GPI mannosyltransferase 2</fullName>
        <ecNumber evidence="12">2.4.1.-</ecNumber>
    </recommendedName>
</protein>
<evidence type="ECO:0000256" key="12">
    <source>
        <dbReference type="RuleBase" id="RU363112"/>
    </source>
</evidence>
<feature type="transmembrane region" description="Helical" evidence="12">
    <location>
        <begin position="113"/>
        <end position="135"/>
    </location>
</feature>
<keyword evidence="14" id="KW-1185">Reference proteome</keyword>
<comment type="subcellular location">
    <subcellularLocation>
        <location evidence="1 12">Endoplasmic reticulum membrane</location>
        <topology evidence="1 12">Multi-pass membrane protein</topology>
    </subcellularLocation>
</comment>
<dbReference type="InterPro" id="IPR007315">
    <property type="entry name" value="PIG-V/Gpi18"/>
</dbReference>
<dbReference type="OrthoDB" id="10252502at2759"/>
<reference evidence="13 14" key="1">
    <citation type="journal article" date="2011" name="Proc. Natl. Acad. Sci. U.S.A.">
        <title>Evolutionary erosion of yeast sex chromosomes by mating-type switching accidents.</title>
        <authorList>
            <person name="Gordon J.L."/>
            <person name="Armisen D."/>
            <person name="Proux-Wera E."/>
            <person name="Oheigeartaigh S.S."/>
            <person name="Byrne K.P."/>
            <person name="Wolfe K.H."/>
        </authorList>
    </citation>
    <scope>NUCLEOTIDE SEQUENCE [LARGE SCALE GENOMIC DNA]</scope>
    <source>
        <strain evidence="14">ATCC 22294 / BCRC 22015 / CBS 2517 / CECT 1963 / NBRC 1671 / NRRL Y-8276</strain>
    </source>
</reference>
<dbReference type="PANTHER" id="PTHR12468:SF2">
    <property type="entry name" value="GPI MANNOSYLTRANSFERASE 2"/>
    <property type="match status" value="1"/>
</dbReference>
<name>H2ARR9_KAZAF</name>
<gene>
    <name evidence="13" type="primary">KAFR0C00740</name>
    <name evidence="13" type="ORF">KAFR_0C00740</name>
</gene>
<dbReference type="GO" id="GO:0120097">
    <property type="term" value="C:glycosylphosphatidylinositol-mannosyltransferase II complex"/>
    <property type="evidence" value="ECO:0007669"/>
    <property type="project" value="EnsemblFungi"/>
</dbReference>
<evidence type="ECO:0000313" key="13">
    <source>
        <dbReference type="EMBL" id="CCF57069.1"/>
    </source>
</evidence>
<keyword evidence="6 12" id="KW-0328">Glycosyltransferase</keyword>
<dbReference type="UniPathway" id="UPA00196"/>
<evidence type="ECO:0000256" key="1">
    <source>
        <dbReference type="ARBA" id="ARBA00004477"/>
    </source>
</evidence>
<sequence>MSSSEPSSHLANYWKIIYVFLIGKSVQYLLVISTPPFPFDTSTSLLLDTLVTDKSEISNLANRLVWNKLLSWDAVYFIKGMIDSPEFENEFAFSLLWKKLVKMSTNGDNFYRILYTAVFYENIFHLLSCLVLYHLTLETFGSKRKFSREMALKTSILFVFTSAAGFLLSIYSESLSCLLAFTGVWLRELSVKFVSSKQFDIPWKYWPLYVIATTLCFTLATVNRTNCILLGLFYIFDLFQLIKLRHYKKAFLIPFLAGFLMFSCIIYQQYYIPFRTFCPQRGEWCHTQIYGFITKESLYSFIQSRYWNVGFLRYWTISNVPNFIMGFPNLIILVYSIIYFTRVYPINNLKPLCLISGGFLIIMIFLAHFQIINRLITFIPLHLWYLADRLVKKGQIKEGKMMRGGDDTIVKSYIYWLMIWIPVQTVLFACFLPPA</sequence>
<dbReference type="GO" id="GO:0120563">
    <property type="term" value="F:dol-P-Man:Man(1)GlcN-acyl-PI alpha-1,6-mannosyltransferase activity"/>
    <property type="evidence" value="ECO:0007669"/>
    <property type="project" value="EnsemblFungi"/>
</dbReference>
<dbReference type="GO" id="GO:0005789">
    <property type="term" value="C:endoplasmic reticulum membrane"/>
    <property type="evidence" value="ECO:0007669"/>
    <property type="project" value="UniProtKB-SubCell"/>
</dbReference>
<feature type="transmembrane region" description="Helical" evidence="12">
    <location>
        <begin position="352"/>
        <end position="369"/>
    </location>
</feature>